<reference evidence="2" key="1">
    <citation type="journal article" date="2019" name="Int. J. Syst. Evol. Microbiol.">
        <title>The Global Catalogue of Microorganisms (GCM) 10K type strain sequencing project: providing services to taxonomists for standard genome sequencing and annotation.</title>
        <authorList>
            <consortium name="The Broad Institute Genomics Platform"/>
            <consortium name="The Broad Institute Genome Sequencing Center for Infectious Disease"/>
            <person name="Wu L."/>
            <person name="Ma J."/>
        </authorList>
    </citation>
    <scope>NUCLEOTIDE SEQUENCE [LARGE SCALE GENOMIC DNA]</scope>
    <source>
        <strain evidence="2">KCTC 42742</strain>
    </source>
</reference>
<evidence type="ECO:0000313" key="1">
    <source>
        <dbReference type="EMBL" id="MFC3532014.1"/>
    </source>
</evidence>
<dbReference type="Proteomes" id="UP001595741">
    <property type="component" value="Unassembled WGS sequence"/>
</dbReference>
<sequence length="86" mass="9489">MQHGHSPPTPLTDIDVIYLALYIDLAACRQQEAGHEHRLLQRLPLPMAGTQSGAHGSAARPSTIPELCRGHQLLAGNRHLLRRPCR</sequence>
<keyword evidence="2" id="KW-1185">Reference proteome</keyword>
<accession>A0ABV7RCD9</accession>
<gene>
    <name evidence="1" type="ORF">ACFOLG_07425</name>
</gene>
<name>A0ABV7RCD9_9NEIS</name>
<comment type="caution">
    <text evidence="1">The sequence shown here is derived from an EMBL/GenBank/DDBJ whole genome shotgun (WGS) entry which is preliminary data.</text>
</comment>
<dbReference type="EMBL" id="JBHRXN010000014">
    <property type="protein sequence ID" value="MFC3532014.1"/>
    <property type="molecule type" value="Genomic_DNA"/>
</dbReference>
<evidence type="ECO:0000313" key="2">
    <source>
        <dbReference type="Proteomes" id="UP001595741"/>
    </source>
</evidence>
<protein>
    <submittedName>
        <fullName evidence="1">Uncharacterized protein</fullName>
    </submittedName>
</protein>
<proteinExistence type="predicted"/>
<dbReference type="RefSeq" id="WP_386090231.1">
    <property type="nucleotide sequence ID" value="NZ_JBHRXN010000014.1"/>
</dbReference>
<organism evidence="1 2">
    <name type="scientific">Vogesella facilis</name>
    <dbReference type="NCBI Taxonomy" id="1655232"/>
    <lineage>
        <taxon>Bacteria</taxon>
        <taxon>Pseudomonadati</taxon>
        <taxon>Pseudomonadota</taxon>
        <taxon>Betaproteobacteria</taxon>
        <taxon>Neisseriales</taxon>
        <taxon>Chromobacteriaceae</taxon>
        <taxon>Vogesella</taxon>
    </lineage>
</organism>